<reference evidence="2 3" key="1">
    <citation type="submission" date="2016-09" db="EMBL/GenBank/DDBJ databases">
        <title>Whole-genome sequencing of Staphylococcus pseudintermedius phages.</title>
        <authorList>
            <person name="Breteau M."/>
            <person name="Kot W."/>
            <person name="Vogensen F.K."/>
            <person name="Moodley A."/>
            <person name="Wellington E.M.H."/>
            <person name="Hodgson D.A."/>
        </authorList>
    </citation>
    <scope>NUCLEOTIDE SEQUENCE [LARGE SCALE GENOMIC DNA]</scope>
</reference>
<dbReference type="Proteomes" id="UP000221331">
    <property type="component" value="Segment"/>
</dbReference>
<evidence type="ECO:0000313" key="2">
    <source>
        <dbReference type="EMBL" id="APD19757.1"/>
    </source>
</evidence>
<organism evidence="2 3">
    <name type="scientific">Staphylococcus phage SpT5</name>
    <dbReference type="NCBI Taxonomy" id="1913448"/>
    <lineage>
        <taxon>Viruses</taxon>
        <taxon>Duplodnaviria</taxon>
        <taxon>Heunggongvirae</taxon>
        <taxon>Uroviricota</taxon>
        <taxon>Caudoviricetes</taxon>
        <taxon>Coventryvirus</taxon>
        <taxon>Coventryvirus SN8</taxon>
    </lineage>
</organism>
<protein>
    <submittedName>
        <fullName evidence="2">Holin</fullName>
    </submittedName>
</protein>
<evidence type="ECO:0000256" key="1">
    <source>
        <dbReference type="SAM" id="MobiDB-lite"/>
    </source>
</evidence>
<feature type="region of interest" description="Disordered" evidence="1">
    <location>
        <begin position="64"/>
        <end position="84"/>
    </location>
</feature>
<name>A0A1J0MEV8_9CAUD</name>
<dbReference type="InterPro" id="IPR006485">
    <property type="entry name" value="Phage-like_holin"/>
</dbReference>
<accession>A0A1J0MEV8</accession>
<dbReference type="NCBIfam" id="TIGR01598">
    <property type="entry name" value="holin_phiLC3"/>
    <property type="match status" value="1"/>
</dbReference>
<proteinExistence type="predicted"/>
<gene>
    <name evidence="2" type="ORF">SpT5_009</name>
</gene>
<feature type="compositionally biased region" description="Basic and acidic residues" evidence="1">
    <location>
        <begin position="73"/>
        <end position="84"/>
    </location>
</feature>
<dbReference type="EMBL" id="KX827368">
    <property type="protein sequence ID" value="APD19757.1"/>
    <property type="molecule type" value="Genomic_DNA"/>
</dbReference>
<evidence type="ECO:0000313" key="3">
    <source>
        <dbReference type="Proteomes" id="UP000221331"/>
    </source>
</evidence>
<dbReference type="Pfam" id="PF04531">
    <property type="entry name" value="Phage_holin_1"/>
    <property type="match status" value="1"/>
</dbReference>
<sequence length="84" mass="9638">MINWKIRIKQKTFWVAILSAIFLFAQSIAKVFGYDIQVYTEQLTDTLNSVLGILVLMGVIQDPTTQGVSDSHQALDYEEPRQKY</sequence>